<accession>A0ABQ0GBU8</accession>
<dbReference type="InterPro" id="IPR002495">
    <property type="entry name" value="Glyco_trans_8"/>
</dbReference>
<dbReference type="GeneID" id="98176113"/>
<feature type="compositionally biased region" description="Acidic residues" evidence="1">
    <location>
        <begin position="273"/>
        <end position="284"/>
    </location>
</feature>
<comment type="caution">
    <text evidence="3">The sequence shown here is derived from an EMBL/GenBank/DDBJ whole genome shotgun (WGS) entry which is preliminary data.</text>
</comment>
<evidence type="ECO:0000256" key="2">
    <source>
        <dbReference type="SAM" id="Phobius"/>
    </source>
</evidence>
<dbReference type="SUPFAM" id="SSF53448">
    <property type="entry name" value="Nucleotide-diphospho-sugar transferases"/>
    <property type="match status" value="1"/>
</dbReference>
<evidence type="ECO:0000256" key="1">
    <source>
        <dbReference type="SAM" id="MobiDB-lite"/>
    </source>
</evidence>
<dbReference type="RefSeq" id="XP_070916891.1">
    <property type="nucleotide sequence ID" value="XM_071060790.1"/>
</dbReference>
<reference evidence="3 4" key="1">
    <citation type="submission" date="2024-09" db="EMBL/GenBank/DDBJ databases">
        <title>Itraconazole resistance in Madurella fahalii resulting from another homologue of gene encoding cytochrome P450 14-alpha sterol demethylase (CYP51).</title>
        <authorList>
            <person name="Yoshioka I."/>
            <person name="Fahal A.H."/>
            <person name="Kaneko S."/>
            <person name="Yaguchi T."/>
        </authorList>
    </citation>
    <scope>NUCLEOTIDE SEQUENCE [LARGE SCALE GENOMIC DNA]</scope>
    <source>
        <strain evidence="3 4">IFM 68171</strain>
    </source>
</reference>
<gene>
    <name evidence="3" type="ORF">MFIFM68171_05370</name>
</gene>
<keyword evidence="2" id="KW-0472">Membrane</keyword>
<dbReference type="InterPro" id="IPR029044">
    <property type="entry name" value="Nucleotide-diphossugar_trans"/>
</dbReference>
<dbReference type="Pfam" id="PF01501">
    <property type="entry name" value="Glyco_transf_8"/>
    <property type="match status" value="1"/>
</dbReference>
<proteinExistence type="predicted"/>
<feature type="transmembrane region" description="Helical" evidence="2">
    <location>
        <begin position="12"/>
        <end position="34"/>
    </location>
</feature>
<feature type="region of interest" description="Disordered" evidence="1">
    <location>
        <begin position="268"/>
        <end position="320"/>
    </location>
</feature>
<feature type="compositionally biased region" description="Acidic residues" evidence="1">
    <location>
        <begin position="294"/>
        <end position="304"/>
    </location>
</feature>
<evidence type="ECO:0000313" key="4">
    <source>
        <dbReference type="Proteomes" id="UP001628179"/>
    </source>
</evidence>
<name>A0ABQ0GBU8_9PEZI</name>
<organism evidence="3 4">
    <name type="scientific">Madurella fahalii</name>
    <dbReference type="NCBI Taxonomy" id="1157608"/>
    <lineage>
        <taxon>Eukaryota</taxon>
        <taxon>Fungi</taxon>
        <taxon>Dikarya</taxon>
        <taxon>Ascomycota</taxon>
        <taxon>Pezizomycotina</taxon>
        <taxon>Sordariomycetes</taxon>
        <taxon>Sordariomycetidae</taxon>
        <taxon>Sordariales</taxon>
        <taxon>Sordariales incertae sedis</taxon>
        <taxon>Madurella</taxon>
    </lineage>
</organism>
<dbReference type="EMBL" id="BAAFSV010000002">
    <property type="protein sequence ID" value="GAB1315160.1"/>
    <property type="molecule type" value="Genomic_DNA"/>
</dbReference>
<dbReference type="Gene3D" id="3.90.550.10">
    <property type="entry name" value="Spore Coat Polysaccharide Biosynthesis Protein SpsA, Chain A"/>
    <property type="match status" value="1"/>
</dbReference>
<protein>
    <submittedName>
        <fullName evidence="3">Uncharacterized protein</fullName>
    </submittedName>
</protein>
<keyword evidence="4" id="KW-1185">Reference proteome</keyword>
<keyword evidence="2" id="KW-1133">Transmembrane helix</keyword>
<evidence type="ECO:0000313" key="3">
    <source>
        <dbReference type="EMBL" id="GAB1315160.1"/>
    </source>
</evidence>
<sequence>MSDGKKAVESDKIWACFITSLSYLPGLLTLHYSLVHKHRSKYPLVALYTPTFPQSGLAALAARGIPSQPIQPLRPAMPHPCPIDPRFLDCWAKLAAFGLTQYARVVQLDADMLVRANMDELMEVPLDGGAVFAAAPACVCNPLRRAHYPESWTPSACAYTAEARGGGGGGNGDGTGLGELNSGLVVVQPSAAVFGEIRAYLDRPDRTRALPFADQSLLGDLFRGRWAVLPYVYNALKTMRWPGVHDALWRDADVKCVHYIMTPKPWEEKDMEGAEGEEGEDEVKVDEGVAGIREDDDDDDDDYSDDRNKRKVRKQKRTREVTHQWWVDVDLERKRWERENGLGGDGW</sequence>
<dbReference type="PANTHER" id="PTHR11183">
    <property type="entry name" value="GLYCOGENIN SUBFAMILY MEMBER"/>
    <property type="match status" value="1"/>
</dbReference>
<dbReference type="Proteomes" id="UP001628179">
    <property type="component" value="Unassembled WGS sequence"/>
</dbReference>
<keyword evidence="2" id="KW-0812">Transmembrane</keyword>
<dbReference type="InterPro" id="IPR050587">
    <property type="entry name" value="GNT1/Glycosyltrans_8"/>
</dbReference>